<dbReference type="PANTHER" id="PTHR30273:SF2">
    <property type="entry name" value="PROTEIN FECR"/>
    <property type="match status" value="1"/>
</dbReference>
<dbReference type="KEGG" id="pseg:D3H65_12820"/>
<dbReference type="OrthoDB" id="645173at2"/>
<name>A0A3B7MP34_9BACT</name>
<evidence type="ECO:0000313" key="4">
    <source>
        <dbReference type="EMBL" id="AXY74810.1"/>
    </source>
</evidence>
<dbReference type="Gene3D" id="2.60.120.1440">
    <property type="match status" value="1"/>
</dbReference>
<dbReference type="PIRSF" id="PIRSF018266">
    <property type="entry name" value="FecR"/>
    <property type="match status" value="1"/>
</dbReference>
<feature type="domain" description="Protein FecR C-terminal" evidence="3">
    <location>
        <begin position="301"/>
        <end position="368"/>
    </location>
</feature>
<proteinExistence type="predicted"/>
<dbReference type="InterPro" id="IPR006860">
    <property type="entry name" value="FecR"/>
</dbReference>
<dbReference type="Pfam" id="PF04773">
    <property type="entry name" value="FecR"/>
    <property type="match status" value="1"/>
</dbReference>
<keyword evidence="1" id="KW-0472">Membrane</keyword>
<feature type="transmembrane region" description="Helical" evidence="1">
    <location>
        <begin position="105"/>
        <end position="124"/>
    </location>
</feature>
<keyword evidence="1" id="KW-1133">Transmembrane helix</keyword>
<gene>
    <name evidence="4" type="ORF">D3H65_12820</name>
</gene>
<dbReference type="GO" id="GO:0016989">
    <property type="term" value="F:sigma factor antagonist activity"/>
    <property type="evidence" value="ECO:0007669"/>
    <property type="project" value="TreeGrafter"/>
</dbReference>
<accession>A0A3B7MP34</accession>
<protein>
    <submittedName>
        <fullName evidence="4">FecR family protein</fullName>
    </submittedName>
</protein>
<evidence type="ECO:0000259" key="2">
    <source>
        <dbReference type="Pfam" id="PF04773"/>
    </source>
</evidence>
<evidence type="ECO:0000256" key="1">
    <source>
        <dbReference type="SAM" id="Phobius"/>
    </source>
</evidence>
<dbReference type="Proteomes" id="UP000263900">
    <property type="component" value="Chromosome"/>
</dbReference>
<evidence type="ECO:0000313" key="5">
    <source>
        <dbReference type="Proteomes" id="UP000263900"/>
    </source>
</evidence>
<keyword evidence="5" id="KW-1185">Reference proteome</keyword>
<dbReference type="Pfam" id="PF16344">
    <property type="entry name" value="FecR_C"/>
    <property type="match status" value="1"/>
</dbReference>
<evidence type="ECO:0000259" key="3">
    <source>
        <dbReference type="Pfam" id="PF16344"/>
    </source>
</evidence>
<dbReference type="EMBL" id="CP032157">
    <property type="protein sequence ID" value="AXY74810.1"/>
    <property type="molecule type" value="Genomic_DNA"/>
</dbReference>
<feature type="domain" description="FecR protein" evidence="2">
    <location>
        <begin position="151"/>
        <end position="242"/>
    </location>
</feature>
<keyword evidence="1" id="KW-0812">Transmembrane</keyword>
<dbReference type="InterPro" id="IPR012373">
    <property type="entry name" value="Ferrdict_sens_TM"/>
</dbReference>
<sequence>MIITPPGMKDFRLFDITDFVMDEDFARWVYEQRPEDEAAWHAWLTKNPDKHLMVAEARRILESIYIAPPVISAQEIEDETARLLQTIHQQPLPVLAKVARMRFRAWYIAAAILVACIMGALFFFTNLRTAKEPFTWEKMTASRQLIEQMNTSDKPVTIALPDGSSLALAPGSRIGYANHFDSSPTRDVYLSGEAFFEVTKNPDRPFRVFANEIVTKVLGTSFTVRSFENDTTIQVIVRTGKVTVYSQAVTTTRRSATDHKPGEVILTPNQQLVYEKAAHKFQKVLLDDPLLIVSRVAEQKMEYEDANLLSVFNELSNAYGISIVYDSELLEKCTVTADLKNETFYHKLDLICTAIGASYEVIDGQVVIQSNGCQ</sequence>
<dbReference type="AlphaFoldDB" id="A0A3B7MP34"/>
<reference evidence="4 5" key="1">
    <citation type="submission" date="2018-09" db="EMBL/GenBank/DDBJ databases">
        <title>Genome sequencing of strain 6GH32-13.</title>
        <authorList>
            <person name="Weon H.-Y."/>
            <person name="Heo J."/>
            <person name="Kwon S.-W."/>
        </authorList>
    </citation>
    <scope>NUCLEOTIDE SEQUENCE [LARGE SCALE GENOMIC DNA]</scope>
    <source>
        <strain evidence="4 5">5GH32-13</strain>
    </source>
</reference>
<dbReference type="Gene3D" id="3.55.50.30">
    <property type="match status" value="1"/>
</dbReference>
<dbReference type="PANTHER" id="PTHR30273">
    <property type="entry name" value="PERIPLASMIC SIGNAL SENSOR AND SIGMA FACTOR ACTIVATOR FECR-RELATED"/>
    <property type="match status" value="1"/>
</dbReference>
<organism evidence="4 5">
    <name type="scientific">Paraflavitalea soli</name>
    <dbReference type="NCBI Taxonomy" id="2315862"/>
    <lineage>
        <taxon>Bacteria</taxon>
        <taxon>Pseudomonadati</taxon>
        <taxon>Bacteroidota</taxon>
        <taxon>Chitinophagia</taxon>
        <taxon>Chitinophagales</taxon>
        <taxon>Chitinophagaceae</taxon>
        <taxon>Paraflavitalea</taxon>
    </lineage>
</organism>
<dbReference type="InterPro" id="IPR032508">
    <property type="entry name" value="FecR_C"/>
</dbReference>